<dbReference type="PANTHER" id="PTHR24421:SF10">
    <property type="entry name" value="NITRATE_NITRITE SENSOR PROTEIN NARQ"/>
    <property type="match status" value="1"/>
</dbReference>
<dbReference type="SUPFAM" id="SSF55874">
    <property type="entry name" value="ATPase domain of HSP90 chaperone/DNA topoisomerase II/histidine kinase"/>
    <property type="match status" value="1"/>
</dbReference>
<dbReference type="EC" id="2.7.13.3" evidence="2"/>
<protein>
    <recommendedName>
        <fullName evidence="2">histidine kinase</fullName>
        <ecNumber evidence="2">2.7.13.3</ecNumber>
    </recommendedName>
</protein>
<evidence type="ECO:0000256" key="2">
    <source>
        <dbReference type="ARBA" id="ARBA00012438"/>
    </source>
</evidence>
<evidence type="ECO:0000256" key="1">
    <source>
        <dbReference type="ARBA" id="ARBA00000085"/>
    </source>
</evidence>
<name>A0ABQ2VZ18_9ACTN</name>
<evidence type="ECO:0000256" key="5">
    <source>
        <dbReference type="ARBA" id="ARBA00022741"/>
    </source>
</evidence>
<evidence type="ECO:0000256" key="9">
    <source>
        <dbReference type="SAM" id="Phobius"/>
    </source>
</evidence>
<keyword evidence="5" id="KW-0547">Nucleotide-binding</keyword>
<keyword evidence="8" id="KW-0902">Two-component regulatory system</keyword>
<feature type="transmembrane region" description="Helical" evidence="9">
    <location>
        <begin position="363"/>
        <end position="381"/>
    </location>
</feature>
<keyword evidence="7" id="KW-0067">ATP-binding</keyword>
<evidence type="ECO:0000256" key="3">
    <source>
        <dbReference type="ARBA" id="ARBA00022553"/>
    </source>
</evidence>
<reference evidence="12" key="1">
    <citation type="journal article" date="2019" name="Int. J. Syst. Evol. Microbiol.">
        <title>The Global Catalogue of Microorganisms (GCM) 10K type strain sequencing project: providing services to taxonomists for standard genome sequencing and annotation.</title>
        <authorList>
            <consortium name="The Broad Institute Genomics Platform"/>
            <consortium name="The Broad Institute Genome Sequencing Center for Infectious Disease"/>
            <person name="Wu L."/>
            <person name="Ma J."/>
        </authorList>
    </citation>
    <scope>NUCLEOTIDE SEQUENCE [LARGE SCALE GENOMIC DNA]</scope>
    <source>
        <strain evidence="12">JCM 4376</strain>
    </source>
</reference>
<dbReference type="Proteomes" id="UP000660675">
    <property type="component" value="Unassembled WGS sequence"/>
</dbReference>
<feature type="transmembrane region" description="Helical" evidence="9">
    <location>
        <begin position="471"/>
        <end position="491"/>
    </location>
</feature>
<feature type="transmembrane region" description="Helical" evidence="9">
    <location>
        <begin position="446"/>
        <end position="465"/>
    </location>
</feature>
<keyword evidence="9" id="KW-1133">Transmembrane helix</keyword>
<evidence type="ECO:0000313" key="11">
    <source>
        <dbReference type="EMBL" id="GGV85895.1"/>
    </source>
</evidence>
<evidence type="ECO:0000256" key="4">
    <source>
        <dbReference type="ARBA" id="ARBA00022679"/>
    </source>
</evidence>
<keyword evidence="4" id="KW-0808">Transferase</keyword>
<dbReference type="Gene3D" id="1.20.5.1930">
    <property type="match status" value="1"/>
</dbReference>
<evidence type="ECO:0000259" key="10">
    <source>
        <dbReference type="Pfam" id="PF07730"/>
    </source>
</evidence>
<accession>A0ABQ2VZ18</accession>
<dbReference type="CDD" id="cd16917">
    <property type="entry name" value="HATPase_UhpB-NarQ-NarX-like"/>
    <property type="match status" value="1"/>
</dbReference>
<gene>
    <name evidence="11" type="ORF">GCM10015535_33260</name>
</gene>
<dbReference type="Gene3D" id="3.30.565.10">
    <property type="entry name" value="Histidine kinase-like ATPase, C-terminal domain"/>
    <property type="match status" value="1"/>
</dbReference>
<evidence type="ECO:0000256" key="8">
    <source>
        <dbReference type="ARBA" id="ARBA00023012"/>
    </source>
</evidence>
<evidence type="ECO:0000313" key="12">
    <source>
        <dbReference type="Proteomes" id="UP000660675"/>
    </source>
</evidence>
<sequence>MLALASTLVVVPFGTAAIAGAVAAPVAALIALHALAVHRTAGPALAGAATATTVASGTAAALGEPPHYVAGVALVTGGAVAVAFATGRSRRRRRAHRSALVAYRAGTSAVPRFAALAERDRLAAELHDVAAHRLTGIVVSAGAALRLNDQERTAEALRHAIDAGRQAVRELDRLTGPGERAAVAGLADIDALAAEHGVDYRRTVDAAPGSSTEAAYRVVREALTNAARYAHGAAVRVHVERGGKSGGVEQIAMSGGPDRTGGGPGLTVTITDDGGTVAVPGLGTGHGIAGLRAAVRTAGGTLSAGPEGSGWTVRAQLPPAASPAVRRRPGWRGPIALDWALVVLAIALSLGASLLSADVPDSFRGFLPAVPTVLLSGLHAVPLGWRSRAPGRGLAAVLLALVLWLACDLAGWTQPPVSDIFLVYWWVELTLAHGCGAYLTSRHSHLAPLAVAAVGGVALASGSGITGNRAAAWAVLTGMLAFPAFAAWSLGRFTARRRERLRAAAARQRKLLDRDADAAVRDQRRRIAAGLRRTAHRHARAVVAAAEAGHLETVRTEARAGLAALRELLTELRDRDGGDAPPPTVAGIAALATRYGTAVRYTGSRRPAPAVVEVAAYRVAATLMAAGVTLTVRSLDDGVELSGPAPADPGVLRRLRVMADATGGTLSTSGRDAVRVWLPEVSPSRSE</sequence>
<comment type="caution">
    <text evidence="11">The sequence shown here is derived from an EMBL/GenBank/DDBJ whole genome shotgun (WGS) entry which is preliminary data.</text>
</comment>
<evidence type="ECO:0000256" key="6">
    <source>
        <dbReference type="ARBA" id="ARBA00022777"/>
    </source>
</evidence>
<comment type="catalytic activity">
    <reaction evidence="1">
        <text>ATP + protein L-histidine = ADP + protein N-phospho-L-histidine.</text>
        <dbReference type="EC" id="2.7.13.3"/>
    </reaction>
</comment>
<keyword evidence="3" id="KW-0597">Phosphoprotein</keyword>
<dbReference type="PANTHER" id="PTHR24421">
    <property type="entry name" value="NITRATE/NITRITE SENSOR PROTEIN NARX-RELATED"/>
    <property type="match status" value="1"/>
</dbReference>
<keyword evidence="9" id="KW-0472">Membrane</keyword>
<dbReference type="InterPro" id="IPR036890">
    <property type="entry name" value="HATPase_C_sf"/>
</dbReference>
<dbReference type="InterPro" id="IPR011712">
    <property type="entry name" value="Sig_transdc_His_kin_sub3_dim/P"/>
</dbReference>
<organism evidence="11 12">
    <name type="scientific">Streptomyces gelaticus</name>
    <dbReference type="NCBI Taxonomy" id="285446"/>
    <lineage>
        <taxon>Bacteria</taxon>
        <taxon>Bacillati</taxon>
        <taxon>Actinomycetota</taxon>
        <taxon>Actinomycetes</taxon>
        <taxon>Kitasatosporales</taxon>
        <taxon>Streptomycetaceae</taxon>
        <taxon>Streptomyces</taxon>
    </lineage>
</organism>
<keyword evidence="9" id="KW-0812">Transmembrane</keyword>
<feature type="transmembrane region" description="Helical" evidence="9">
    <location>
        <begin position="68"/>
        <end position="87"/>
    </location>
</feature>
<dbReference type="InterPro" id="IPR050482">
    <property type="entry name" value="Sensor_HK_TwoCompSys"/>
</dbReference>
<keyword evidence="6" id="KW-0418">Kinase</keyword>
<feature type="transmembrane region" description="Helical" evidence="9">
    <location>
        <begin position="393"/>
        <end position="414"/>
    </location>
</feature>
<keyword evidence="12" id="KW-1185">Reference proteome</keyword>
<feature type="transmembrane region" description="Helical" evidence="9">
    <location>
        <begin position="420"/>
        <end position="439"/>
    </location>
</feature>
<dbReference type="Pfam" id="PF07730">
    <property type="entry name" value="HisKA_3"/>
    <property type="match status" value="1"/>
</dbReference>
<feature type="domain" description="Signal transduction histidine kinase subgroup 3 dimerisation and phosphoacceptor" evidence="10">
    <location>
        <begin position="118"/>
        <end position="172"/>
    </location>
</feature>
<proteinExistence type="predicted"/>
<feature type="transmembrane region" description="Helical" evidence="9">
    <location>
        <begin position="336"/>
        <end position="357"/>
    </location>
</feature>
<evidence type="ECO:0000256" key="7">
    <source>
        <dbReference type="ARBA" id="ARBA00022840"/>
    </source>
</evidence>
<dbReference type="EMBL" id="BMTF01000009">
    <property type="protein sequence ID" value="GGV85895.1"/>
    <property type="molecule type" value="Genomic_DNA"/>
</dbReference>